<evidence type="ECO:0000313" key="3">
    <source>
        <dbReference type="RefSeq" id="XP_022289563.1"/>
    </source>
</evidence>
<feature type="signal peptide" evidence="1">
    <location>
        <begin position="1"/>
        <end position="24"/>
    </location>
</feature>
<feature type="chain" id="PRO_5034810823" evidence="1">
    <location>
        <begin position="25"/>
        <end position="122"/>
    </location>
</feature>
<dbReference type="KEGG" id="cvn:111101385"/>
<protein>
    <submittedName>
        <fullName evidence="3">Uncharacterized protein LOC111101385</fullName>
    </submittedName>
</protein>
<dbReference type="RefSeq" id="XP_022289563.1">
    <property type="nucleotide sequence ID" value="XM_022433855.1"/>
</dbReference>
<keyword evidence="1" id="KW-0732">Signal</keyword>
<evidence type="ECO:0000256" key="1">
    <source>
        <dbReference type="SAM" id="SignalP"/>
    </source>
</evidence>
<proteinExistence type="predicted"/>
<gene>
    <name evidence="3" type="primary">LOC111101385</name>
</gene>
<sequence length="122" mass="13756">MGRFTSMLLGSILVLFSLAAFTHGQESSEQNINILRKILSDDVDILTELNLLDDEEENGDSGDMLPLQMGDLNAIPEQKRFCGMSTCGRGRRRRKRPAKRLFCNFGGCYSGKRSTHTRPRFV</sequence>
<name>A0A8B8AGB8_CRAVI</name>
<dbReference type="Proteomes" id="UP000694844">
    <property type="component" value="Chromosome 6"/>
</dbReference>
<dbReference type="OrthoDB" id="6160977at2759"/>
<organism evidence="2 3">
    <name type="scientific">Crassostrea virginica</name>
    <name type="common">Eastern oyster</name>
    <dbReference type="NCBI Taxonomy" id="6565"/>
    <lineage>
        <taxon>Eukaryota</taxon>
        <taxon>Metazoa</taxon>
        <taxon>Spiralia</taxon>
        <taxon>Lophotrochozoa</taxon>
        <taxon>Mollusca</taxon>
        <taxon>Bivalvia</taxon>
        <taxon>Autobranchia</taxon>
        <taxon>Pteriomorphia</taxon>
        <taxon>Ostreida</taxon>
        <taxon>Ostreoidea</taxon>
        <taxon>Ostreidae</taxon>
        <taxon>Crassostrea</taxon>
    </lineage>
</organism>
<evidence type="ECO:0000313" key="2">
    <source>
        <dbReference type="Proteomes" id="UP000694844"/>
    </source>
</evidence>
<keyword evidence="2" id="KW-1185">Reference proteome</keyword>
<dbReference type="AlphaFoldDB" id="A0A8B8AGB8"/>
<dbReference type="GeneID" id="111101385"/>
<accession>A0A8B8AGB8</accession>
<reference evidence="3" key="1">
    <citation type="submission" date="2025-08" db="UniProtKB">
        <authorList>
            <consortium name="RefSeq"/>
        </authorList>
    </citation>
    <scope>IDENTIFICATION</scope>
    <source>
        <tissue evidence="3">Whole sample</tissue>
    </source>
</reference>